<dbReference type="Proteomes" id="UP000218690">
    <property type="component" value="Unassembled WGS sequence"/>
</dbReference>
<accession>A0A2A4AP77</accession>
<evidence type="ECO:0000313" key="3">
    <source>
        <dbReference type="Proteomes" id="UP000218690"/>
    </source>
</evidence>
<sequence length="188" mass="20769">MSKGLAAFDRFLLFLIAVVLIVLGLWPILIHFEVPFATSLARWVDHDAWAALPSSSWWPVALGAATMLLAVAGIWLIVANLRHRRFNNVASDSSNDEGAISTNMQAIAGAVAKSFDALDGVEKVHRLVAYDRARPTLQYKIEASADMPLDELTKAVETSEKDFRTAFPDANLDTVYKLHFSQVKTLKD</sequence>
<feature type="transmembrane region" description="Helical" evidence="1">
    <location>
        <begin position="57"/>
        <end position="78"/>
    </location>
</feature>
<evidence type="ECO:0000313" key="2">
    <source>
        <dbReference type="EMBL" id="PCC83968.1"/>
    </source>
</evidence>
<dbReference type="AlphaFoldDB" id="A0A2A4AP77"/>
<keyword evidence="1" id="KW-1133">Transmembrane helix</keyword>
<evidence type="ECO:0000256" key="1">
    <source>
        <dbReference type="SAM" id="Phobius"/>
    </source>
</evidence>
<reference evidence="2 3" key="1">
    <citation type="submission" date="2017-09" db="EMBL/GenBank/DDBJ databases">
        <title>Draft Genome Sequence of Corynebacterium accolens AH4003.</title>
        <authorList>
            <person name="Chen Y."/>
            <person name="Oosthuysen W.F."/>
            <person name="Kelley S."/>
            <person name="Horswill A."/>
        </authorList>
    </citation>
    <scope>NUCLEOTIDE SEQUENCE [LARGE SCALE GENOMIC DNA]</scope>
    <source>
        <strain evidence="2 3">AH4003</strain>
    </source>
</reference>
<comment type="caution">
    <text evidence="2">The sequence shown here is derived from an EMBL/GenBank/DDBJ whole genome shotgun (WGS) entry which is preliminary data.</text>
</comment>
<keyword evidence="1" id="KW-0472">Membrane</keyword>
<gene>
    <name evidence="2" type="ORF">COM45_00690</name>
</gene>
<dbReference type="EMBL" id="NWBP01000001">
    <property type="protein sequence ID" value="PCC83968.1"/>
    <property type="molecule type" value="Genomic_DNA"/>
</dbReference>
<organism evidence="2 3">
    <name type="scientific">Corynebacterium accolens</name>
    <dbReference type="NCBI Taxonomy" id="38284"/>
    <lineage>
        <taxon>Bacteria</taxon>
        <taxon>Bacillati</taxon>
        <taxon>Actinomycetota</taxon>
        <taxon>Actinomycetes</taxon>
        <taxon>Mycobacteriales</taxon>
        <taxon>Corynebacteriaceae</taxon>
        <taxon>Corynebacterium</taxon>
    </lineage>
</organism>
<protein>
    <submittedName>
        <fullName evidence="2">Alkaline shock response membrane anchor protein AmaP</fullName>
    </submittedName>
</protein>
<proteinExistence type="predicted"/>
<keyword evidence="1" id="KW-0812">Transmembrane</keyword>
<feature type="transmembrane region" description="Helical" evidence="1">
    <location>
        <begin position="12"/>
        <end position="37"/>
    </location>
</feature>
<name>A0A2A4AP77_9CORY</name>